<evidence type="ECO:0000256" key="9">
    <source>
        <dbReference type="ARBA" id="ARBA00023136"/>
    </source>
</evidence>
<name>A0A2U2J6P8_9SPHN</name>
<keyword evidence="7 11" id="KW-0573">Peptidoglycan synthesis</keyword>
<evidence type="ECO:0000313" key="13">
    <source>
        <dbReference type="Proteomes" id="UP000245916"/>
    </source>
</evidence>
<feature type="transmembrane region" description="Helical" evidence="11">
    <location>
        <begin position="162"/>
        <end position="179"/>
    </location>
</feature>
<evidence type="ECO:0000256" key="11">
    <source>
        <dbReference type="HAMAP-Rule" id="MF_02079"/>
    </source>
</evidence>
<dbReference type="RefSeq" id="WP_109272182.1">
    <property type="nucleotide sequence ID" value="NZ_QFFF01000001.1"/>
</dbReference>
<proteinExistence type="inferred from homology"/>
<evidence type="ECO:0000256" key="8">
    <source>
        <dbReference type="ARBA" id="ARBA00022989"/>
    </source>
</evidence>
<evidence type="ECO:0000256" key="5">
    <source>
        <dbReference type="ARBA" id="ARBA00022692"/>
    </source>
</evidence>
<dbReference type="PANTHER" id="PTHR30474:SF1">
    <property type="entry name" value="PEPTIDOGLYCAN GLYCOSYLTRANSFERASE MRDB"/>
    <property type="match status" value="1"/>
</dbReference>
<dbReference type="GO" id="GO:0051301">
    <property type="term" value="P:cell division"/>
    <property type="evidence" value="ECO:0007669"/>
    <property type="project" value="InterPro"/>
</dbReference>
<evidence type="ECO:0000313" key="12">
    <source>
        <dbReference type="EMBL" id="PWG04010.1"/>
    </source>
</evidence>
<gene>
    <name evidence="11" type="primary">mrdB</name>
    <name evidence="11" type="synonym">rodA</name>
    <name evidence="12" type="ORF">DF286_12935</name>
</gene>
<dbReference type="GO" id="GO:0071555">
    <property type="term" value="P:cell wall organization"/>
    <property type="evidence" value="ECO:0007669"/>
    <property type="project" value="UniProtKB-KW"/>
</dbReference>
<reference evidence="12 13" key="1">
    <citation type="submission" date="2018-05" db="EMBL/GenBank/DDBJ databases">
        <title>Genome of Sphingosinicella humi QZX222.</title>
        <authorList>
            <person name="Qiao Z."/>
            <person name="Wang G."/>
        </authorList>
    </citation>
    <scope>NUCLEOTIDE SEQUENCE [LARGE SCALE GENOMIC DNA]</scope>
    <source>
        <strain evidence="12 13">QZX222</strain>
    </source>
</reference>
<sequence>MGNSLVPAPIAVLPWKVLFIIMAIGLFGGMTLYSAAGGSLGPWALNHFIRFTGLLGMAVALSYFRPRQFRDWAYPAYGAVMILLLVVEAIGVVGGGAQSWLNLGLIQLQPSELMKPIIVLVLAGFYAGLPTGEIRKWSAIWPPAVLTLIPTVLILMQPDLGTALLLIFSALTVMFLAGLPLRLFVGGGLAVAAMIPIVYAFFMMPHQQKRVLIFLNPEEDPLGAGYHITQSKIAIGSGGLFGKGYLNGTQSHLHYLPEQHTDFIFPAMVEEWGLMGGLFLILCFVLLFRWGMAVALETKDRFERLTAAGLTMTIFFYFAVNLLMVMGLAPVVGIPLPLFSYGGSAMLTVMLCLGILMSIDRNNRRERRRL</sequence>
<keyword evidence="11" id="KW-0997">Cell inner membrane</keyword>
<dbReference type="PANTHER" id="PTHR30474">
    <property type="entry name" value="CELL CYCLE PROTEIN"/>
    <property type="match status" value="1"/>
</dbReference>
<keyword evidence="4 11" id="KW-0808">Transferase</keyword>
<feature type="transmembrane region" description="Helical" evidence="11">
    <location>
        <begin position="113"/>
        <end position="132"/>
    </location>
</feature>
<dbReference type="GO" id="GO:0008955">
    <property type="term" value="F:peptidoglycan glycosyltransferase activity"/>
    <property type="evidence" value="ECO:0007669"/>
    <property type="project" value="UniProtKB-UniRule"/>
</dbReference>
<dbReference type="InterPro" id="IPR018365">
    <property type="entry name" value="Cell_cycle_FtsW-rel_CS"/>
</dbReference>
<dbReference type="UniPathway" id="UPA00219"/>
<keyword evidence="8 11" id="KW-1133">Transmembrane helix</keyword>
<dbReference type="HAMAP" id="MF_02079">
    <property type="entry name" value="PGT_RodA"/>
    <property type="match status" value="1"/>
</dbReference>
<keyword evidence="6 11" id="KW-0133">Cell shape</keyword>
<dbReference type="NCBIfam" id="NF037961">
    <property type="entry name" value="RodA_shape"/>
    <property type="match status" value="1"/>
</dbReference>
<evidence type="ECO:0000256" key="4">
    <source>
        <dbReference type="ARBA" id="ARBA00022679"/>
    </source>
</evidence>
<comment type="subcellular location">
    <subcellularLocation>
        <location evidence="11">Cell inner membrane</location>
        <topology evidence="11">Multi-pass membrane protein</topology>
    </subcellularLocation>
    <subcellularLocation>
        <location evidence="1">Membrane</location>
        <topology evidence="1">Multi-pass membrane protein</topology>
    </subcellularLocation>
</comment>
<dbReference type="InterPro" id="IPR011923">
    <property type="entry name" value="RodA/MrdB"/>
</dbReference>
<comment type="catalytic activity">
    <reaction evidence="11">
        <text>[GlcNAc-(1-&gt;4)-Mur2Ac(oyl-L-Ala-gamma-D-Glu-L-Lys-D-Ala-D-Ala)](n)-di-trans,octa-cis-undecaprenyl diphosphate + beta-D-GlcNAc-(1-&gt;4)-Mur2Ac(oyl-L-Ala-gamma-D-Glu-L-Lys-D-Ala-D-Ala)-di-trans,octa-cis-undecaprenyl diphosphate = [GlcNAc-(1-&gt;4)-Mur2Ac(oyl-L-Ala-gamma-D-Glu-L-Lys-D-Ala-D-Ala)](n+1)-di-trans,octa-cis-undecaprenyl diphosphate + di-trans,octa-cis-undecaprenyl diphosphate + H(+)</text>
        <dbReference type="Rhea" id="RHEA:23708"/>
        <dbReference type="Rhea" id="RHEA-COMP:9602"/>
        <dbReference type="Rhea" id="RHEA-COMP:9603"/>
        <dbReference type="ChEBI" id="CHEBI:15378"/>
        <dbReference type="ChEBI" id="CHEBI:58405"/>
        <dbReference type="ChEBI" id="CHEBI:60033"/>
        <dbReference type="ChEBI" id="CHEBI:78435"/>
        <dbReference type="EC" id="2.4.99.28"/>
    </reaction>
</comment>
<keyword evidence="10 11" id="KW-0961">Cell wall biogenesis/degradation</keyword>
<evidence type="ECO:0000256" key="7">
    <source>
        <dbReference type="ARBA" id="ARBA00022984"/>
    </source>
</evidence>
<dbReference type="InterPro" id="IPR001182">
    <property type="entry name" value="FtsW/RodA"/>
</dbReference>
<feature type="transmembrane region" description="Helical" evidence="11">
    <location>
        <begin position="184"/>
        <end position="202"/>
    </location>
</feature>
<comment type="function">
    <text evidence="11">Peptidoglycan polymerase that is essential for cell wall elongation.</text>
</comment>
<evidence type="ECO:0000256" key="1">
    <source>
        <dbReference type="ARBA" id="ARBA00004141"/>
    </source>
</evidence>
<feature type="transmembrane region" description="Helical" evidence="11">
    <location>
        <begin position="308"/>
        <end position="332"/>
    </location>
</feature>
<keyword evidence="5 11" id="KW-0812">Transmembrane</keyword>
<dbReference type="GO" id="GO:0005886">
    <property type="term" value="C:plasma membrane"/>
    <property type="evidence" value="ECO:0007669"/>
    <property type="project" value="UniProtKB-SubCell"/>
</dbReference>
<evidence type="ECO:0000256" key="2">
    <source>
        <dbReference type="ARBA" id="ARBA00022475"/>
    </source>
</evidence>
<feature type="transmembrane region" description="Helical" evidence="11">
    <location>
        <begin position="139"/>
        <end position="156"/>
    </location>
</feature>
<feature type="transmembrane region" description="Helical" evidence="11">
    <location>
        <begin position="338"/>
        <end position="359"/>
    </location>
</feature>
<dbReference type="EC" id="2.4.99.28" evidence="11"/>
<organism evidence="12 13">
    <name type="scientific">Allosphingosinicella humi</name>
    <dbReference type="NCBI Taxonomy" id="2068657"/>
    <lineage>
        <taxon>Bacteria</taxon>
        <taxon>Pseudomonadati</taxon>
        <taxon>Pseudomonadota</taxon>
        <taxon>Alphaproteobacteria</taxon>
        <taxon>Sphingomonadales</taxon>
        <taxon>Sphingomonadaceae</taxon>
        <taxon>Allosphingosinicella</taxon>
    </lineage>
</organism>
<feature type="transmembrane region" description="Helical" evidence="11">
    <location>
        <begin position="76"/>
        <end position="101"/>
    </location>
</feature>
<dbReference type="GO" id="GO:0009252">
    <property type="term" value="P:peptidoglycan biosynthetic process"/>
    <property type="evidence" value="ECO:0007669"/>
    <property type="project" value="UniProtKB-UniRule"/>
</dbReference>
<dbReference type="NCBIfam" id="TIGR02210">
    <property type="entry name" value="rodA_shape"/>
    <property type="match status" value="1"/>
</dbReference>
<evidence type="ECO:0000256" key="6">
    <source>
        <dbReference type="ARBA" id="ARBA00022960"/>
    </source>
</evidence>
<dbReference type="EMBL" id="QFFF01000001">
    <property type="protein sequence ID" value="PWG04010.1"/>
    <property type="molecule type" value="Genomic_DNA"/>
</dbReference>
<dbReference type="PROSITE" id="PS00428">
    <property type="entry name" value="FTSW_RODA_SPOVE"/>
    <property type="match status" value="1"/>
</dbReference>
<dbReference type="OrthoDB" id="9768187at2"/>
<dbReference type="AlphaFoldDB" id="A0A2U2J6P8"/>
<keyword evidence="3 11" id="KW-0328">Glycosyltransferase</keyword>
<comment type="caution">
    <text evidence="12">The sequence shown here is derived from an EMBL/GenBank/DDBJ whole genome shotgun (WGS) entry which is preliminary data.</text>
</comment>
<feature type="transmembrane region" description="Helical" evidence="11">
    <location>
        <begin position="12"/>
        <end position="35"/>
    </location>
</feature>
<keyword evidence="9 11" id="KW-0472">Membrane</keyword>
<dbReference type="Proteomes" id="UP000245916">
    <property type="component" value="Unassembled WGS sequence"/>
</dbReference>
<evidence type="ECO:0000256" key="10">
    <source>
        <dbReference type="ARBA" id="ARBA00023316"/>
    </source>
</evidence>
<dbReference type="GO" id="GO:0015648">
    <property type="term" value="F:lipid-linked peptidoglycan transporter activity"/>
    <property type="evidence" value="ECO:0007669"/>
    <property type="project" value="TreeGrafter"/>
</dbReference>
<keyword evidence="13" id="KW-1185">Reference proteome</keyword>
<comment type="similarity">
    <text evidence="11">Belongs to the SEDS family. MrdB/RodA subfamily.</text>
</comment>
<protein>
    <recommendedName>
        <fullName evidence="11">Peptidoglycan glycosyltransferase MrdB</fullName>
        <shortName evidence="11">PGT</shortName>
        <ecNumber evidence="11">2.4.99.28</ecNumber>
    </recommendedName>
    <alternativeName>
        <fullName evidence="11">Cell elongation protein RodA</fullName>
    </alternativeName>
    <alternativeName>
        <fullName evidence="11">Cell wall polymerase</fullName>
    </alternativeName>
    <alternativeName>
        <fullName evidence="11">Peptidoglycan polymerase</fullName>
        <shortName evidence="11">PG polymerase</shortName>
    </alternativeName>
</protein>
<dbReference type="GO" id="GO:0008360">
    <property type="term" value="P:regulation of cell shape"/>
    <property type="evidence" value="ECO:0007669"/>
    <property type="project" value="UniProtKB-KW"/>
</dbReference>
<dbReference type="Pfam" id="PF01098">
    <property type="entry name" value="FTSW_RODA_SPOVE"/>
    <property type="match status" value="1"/>
</dbReference>
<comment type="pathway">
    <text evidence="11">Cell wall biogenesis; peptidoglycan biosynthesis.</text>
</comment>
<keyword evidence="2 11" id="KW-1003">Cell membrane</keyword>
<accession>A0A2U2J6P8</accession>
<feature type="transmembrane region" description="Helical" evidence="11">
    <location>
        <begin position="47"/>
        <end position="64"/>
    </location>
</feature>
<evidence type="ECO:0000256" key="3">
    <source>
        <dbReference type="ARBA" id="ARBA00022676"/>
    </source>
</evidence>
<feature type="transmembrane region" description="Helical" evidence="11">
    <location>
        <begin position="272"/>
        <end position="296"/>
    </location>
</feature>
<dbReference type="GO" id="GO:0032153">
    <property type="term" value="C:cell division site"/>
    <property type="evidence" value="ECO:0007669"/>
    <property type="project" value="TreeGrafter"/>
</dbReference>